<accession>A0A7S1KN55</accession>
<gene>
    <name evidence="3" type="ORF">PCOS0759_LOCUS532</name>
</gene>
<dbReference type="PANTHER" id="PTHR37935:SF1">
    <property type="entry name" value="CHROMOSOME UNDETERMINED SCAFFOLD_14, WHOLE GENOME SHOTGUN SEQUENCE"/>
    <property type="match status" value="1"/>
</dbReference>
<dbReference type="AlphaFoldDB" id="A0A7S1KN55"/>
<sequence>MKSLNPTILSQLSHQYLSYFIIHLAARPSLFGTSLSRISSSSHRNYSKSYFAQQAAVRLAVQPQKKNHSFFFTHRGTINCRNVASSNSSRYYATSFKPQNSSVFSRNVHQYSMSGNHSRSAAKCMNNCSSAPSAQQSDLLRTNNPSPLLQNYHFNANQKRIYSFRATPPNSSKNLEKVKEHISHAYQNVPDFNRIIHEFEKMKARPKRLLVYLLCVMLVFAATLYTYWDHLKSFFGKQGAEVASMSLKSEDLQRTSVEMVNSVLTDPNTTNKVVELLKDLVRRDDTKALLVGLVVRIMQDESTKTNLGILLSQQLKILLKDPNTLNVLADFVEMLLKREDTKDNLKVLVWNVLQDEQFKGDVQNWAQDLVLSETVKNSAIQLGLKTVDDVLKNENVRKAGVNYLVGVVTDRKVQSQAGHALRNAALISINPWHNSSSDADHDINTPPSENPRAGEEQILAELHEDIENNAESN</sequence>
<reference evidence="3" key="1">
    <citation type="submission" date="2021-01" db="EMBL/GenBank/DDBJ databases">
        <authorList>
            <person name="Corre E."/>
            <person name="Pelletier E."/>
            <person name="Niang G."/>
            <person name="Scheremetjew M."/>
            <person name="Finn R."/>
            <person name="Kale V."/>
            <person name="Holt S."/>
            <person name="Cochrane G."/>
            <person name="Meng A."/>
            <person name="Brown T."/>
            <person name="Cohen L."/>
        </authorList>
    </citation>
    <scope>NUCLEOTIDE SEQUENCE</scope>
    <source>
        <strain evidence="3">WS</strain>
    </source>
</reference>
<keyword evidence="2" id="KW-0472">Membrane</keyword>
<keyword evidence="2" id="KW-0812">Transmembrane</keyword>
<organism evidence="3">
    <name type="scientific">Percolomonas cosmopolitus</name>
    <dbReference type="NCBI Taxonomy" id="63605"/>
    <lineage>
        <taxon>Eukaryota</taxon>
        <taxon>Discoba</taxon>
        <taxon>Heterolobosea</taxon>
        <taxon>Tetramitia</taxon>
        <taxon>Eutetramitia</taxon>
        <taxon>Percolomonadidae</taxon>
        <taxon>Percolomonas</taxon>
    </lineage>
</organism>
<name>A0A7S1KN55_9EUKA</name>
<dbReference type="EMBL" id="HBGD01000673">
    <property type="protein sequence ID" value="CAD9077301.1"/>
    <property type="molecule type" value="Transcribed_RNA"/>
</dbReference>
<dbReference type="PANTHER" id="PTHR37935">
    <property type="entry name" value="CHROMOSOME UNDETERMINED SCAFFOLD_14, WHOLE GENOME SHOTGUN SEQUENCE"/>
    <property type="match status" value="1"/>
</dbReference>
<feature type="region of interest" description="Disordered" evidence="1">
    <location>
        <begin position="433"/>
        <end position="456"/>
    </location>
</feature>
<keyword evidence="2" id="KW-1133">Transmembrane helix</keyword>
<protein>
    <submittedName>
        <fullName evidence="3">Uncharacterized protein</fullName>
    </submittedName>
</protein>
<evidence type="ECO:0000256" key="2">
    <source>
        <dbReference type="SAM" id="Phobius"/>
    </source>
</evidence>
<evidence type="ECO:0000256" key="1">
    <source>
        <dbReference type="SAM" id="MobiDB-lite"/>
    </source>
</evidence>
<proteinExistence type="predicted"/>
<feature type="transmembrane region" description="Helical" evidence="2">
    <location>
        <begin position="209"/>
        <end position="228"/>
    </location>
</feature>
<evidence type="ECO:0000313" key="3">
    <source>
        <dbReference type="EMBL" id="CAD9077301.1"/>
    </source>
</evidence>